<dbReference type="PANTHER" id="PTHR11418:SF0">
    <property type="entry name" value="PRO-GLUCAGON"/>
    <property type="match status" value="1"/>
</dbReference>
<dbReference type="GO" id="GO:0005576">
    <property type="term" value="C:extracellular region"/>
    <property type="evidence" value="ECO:0007669"/>
    <property type="project" value="UniProtKB-SubCell"/>
</dbReference>
<keyword evidence="3" id="KW-0964">Secreted</keyword>
<evidence type="ECO:0000256" key="1">
    <source>
        <dbReference type="ARBA" id="ARBA00004613"/>
    </source>
</evidence>
<evidence type="ECO:0000313" key="8">
    <source>
        <dbReference type="Ensembl" id="ENSGACP00000018333.1"/>
    </source>
</evidence>
<name>G3PL53_GASAC</name>
<dbReference type="Proteomes" id="UP000007635">
    <property type="component" value="Chromosome I"/>
</dbReference>
<dbReference type="InterPro" id="IPR000532">
    <property type="entry name" value="Glucagon_GIP_secretin_VIP"/>
</dbReference>
<dbReference type="PANTHER" id="PTHR11418">
    <property type="entry name" value="GLUCAGON"/>
    <property type="match status" value="1"/>
</dbReference>
<proteinExistence type="inferred from homology"/>
<reference evidence="8 9" key="1">
    <citation type="journal article" date="2021" name="G3 (Bethesda)">
        <title>Improved contiguity of the threespine stickleback genome using long-read sequencing.</title>
        <authorList>
            <person name="Nath S."/>
            <person name="Shaw D.E."/>
            <person name="White M.A."/>
        </authorList>
    </citation>
    <scope>NUCLEOTIDE SEQUENCE [LARGE SCALE GENOMIC DNA]</scope>
    <source>
        <strain evidence="8 9">Lake Benthic</strain>
    </source>
</reference>
<dbReference type="PROSITE" id="PS00260">
    <property type="entry name" value="GLUCAGON"/>
    <property type="match status" value="2"/>
</dbReference>
<dbReference type="AlphaFoldDB" id="G3PL53"/>
<dbReference type="GeneTree" id="ENSGT00390000005372"/>
<dbReference type="SMART" id="SM00070">
    <property type="entry name" value="GLUCA"/>
    <property type="match status" value="3"/>
</dbReference>
<dbReference type="Bgee" id="ENSGACG00000013877">
    <property type="expression patterns" value="Expressed in intestinal epithelial cell and 2 other cell types or tissues"/>
</dbReference>
<feature type="region of interest" description="Disordered" evidence="5">
    <location>
        <begin position="28"/>
        <end position="58"/>
    </location>
</feature>
<evidence type="ECO:0000256" key="2">
    <source>
        <dbReference type="ARBA" id="ARBA00008369"/>
    </source>
</evidence>
<evidence type="ECO:0000256" key="5">
    <source>
        <dbReference type="SAM" id="MobiDB-lite"/>
    </source>
</evidence>
<protein>
    <submittedName>
        <fullName evidence="8">Glucagon</fullName>
    </submittedName>
</protein>
<comment type="subcellular location">
    <subcellularLocation>
        <location evidence="1">Secreted</location>
    </subcellularLocation>
</comment>
<dbReference type="GO" id="GO:0031769">
    <property type="term" value="F:glucagon receptor binding"/>
    <property type="evidence" value="ECO:0007669"/>
    <property type="project" value="TreeGrafter"/>
</dbReference>
<evidence type="ECO:0000313" key="9">
    <source>
        <dbReference type="Proteomes" id="UP000007635"/>
    </source>
</evidence>
<evidence type="ECO:0000256" key="6">
    <source>
        <dbReference type="SAM" id="SignalP"/>
    </source>
</evidence>
<reference evidence="8" key="2">
    <citation type="submission" date="2025-08" db="UniProtKB">
        <authorList>
            <consortium name="Ensembl"/>
        </authorList>
    </citation>
    <scope>IDENTIFICATION</scope>
</reference>
<dbReference type="InterPro" id="IPR015550">
    <property type="entry name" value="Glucagon"/>
</dbReference>
<dbReference type="Pfam" id="PF00123">
    <property type="entry name" value="Hormone_2"/>
    <property type="match status" value="2"/>
</dbReference>
<dbReference type="OMA" id="FTSDMSS"/>
<dbReference type="GO" id="GO:0042594">
    <property type="term" value="P:response to starvation"/>
    <property type="evidence" value="ECO:0007669"/>
    <property type="project" value="TreeGrafter"/>
</dbReference>
<feature type="domain" description="Glucagon / GIP / secretin / VIP family" evidence="7">
    <location>
        <begin position="138"/>
        <end position="160"/>
    </location>
</feature>
<accession>G3PL53</accession>
<sequence>MKSIHSLAGVLLVLGFVQGSWQVPLQEADDSSSFEADDTLADEAPELSSTKRHSEGTFSNDYSKFLEEKKAQDFVQWLMNNKRSGAEEKRHADGTFTSDVSSYLKEQAIKDFVDKLKSGKVRRESETGGRAEAFSKRHVDGSFTSDVNKVLDSLAAKEYLLWVMTSKPSGERKKRGADQ</sequence>
<dbReference type="OrthoDB" id="9904258at2759"/>
<evidence type="ECO:0000256" key="4">
    <source>
        <dbReference type="ARBA" id="ARBA00022702"/>
    </source>
</evidence>
<keyword evidence="9" id="KW-1185">Reference proteome</keyword>
<reference evidence="8" key="3">
    <citation type="submission" date="2025-09" db="UniProtKB">
        <authorList>
            <consortium name="Ensembl"/>
        </authorList>
    </citation>
    <scope>IDENTIFICATION</scope>
</reference>
<dbReference type="Ensembl" id="ENSGACT00000018368.2">
    <property type="protein sequence ID" value="ENSGACP00000018333.1"/>
    <property type="gene ID" value="ENSGACG00000013877.2"/>
</dbReference>
<evidence type="ECO:0000259" key="7">
    <source>
        <dbReference type="PROSITE" id="PS00260"/>
    </source>
</evidence>
<keyword evidence="4" id="KW-0372">Hormone</keyword>
<feature type="compositionally biased region" description="Acidic residues" evidence="5">
    <location>
        <begin position="28"/>
        <end position="45"/>
    </location>
</feature>
<feature type="signal peptide" evidence="6">
    <location>
        <begin position="1"/>
        <end position="22"/>
    </location>
</feature>
<keyword evidence="6" id="KW-0732">Signal</keyword>
<dbReference type="Gene3D" id="6.10.250.590">
    <property type="match status" value="3"/>
</dbReference>
<organism evidence="8 9">
    <name type="scientific">Gasterosteus aculeatus aculeatus</name>
    <name type="common">three-spined stickleback</name>
    <dbReference type="NCBI Taxonomy" id="481459"/>
    <lineage>
        <taxon>Eukaryota</taxon>
        <taxon>Metazoa</taxon>
        <taxon>Chordata</taxon>
        <taxon>Craniata</taxon>
        <taxon>Vertebrata</taxon>
        <taxon>Euteleostomi</taxon>
        <taxon>Actinopterygii</taxon>
        <taxon>Neopterygii</taxon>
        <taxon>Teleostei</taxon>
        <taxon>Neoteleostei</taxon>
        <taxon>Acanthomorphata</taxon>
        <taxon>Eupercaria</taxon>
        <taxon>Perciformes</taxon>
        <taxon>Cottioidei</taxon>
        <taxon>Gasterosteales</taxon>
        <taxon>Gasterosteidae</taxon>
        <taxon>Gasterosteus</taxon>
    </lineage>
</organism>
<comment type="similarity">
    <text evidence="2">Belongs to the glucagon family.</text>
</comment>
<feature type="domain" description="Glucagon / GIP / secretin / VIP family" evidence="7">
    <location>
        <begin position="53"/>
        <end position="75"/>
    </location>
</feature>
<dbReference type="GO" id="GO:0005179">
    <property type="term" value="F:hormone activity"/>
    <property type="evidence" value="ECO:0007669"/>
    <property type="project" value="UniProtKB-KW"/>
</dbReference>
<evidence type="ECO:0000256" key="3">
    <source>
        <dbReference type="ARBA" id="ARBA00022525"/>
    </source>
</evidence>
<feature type="chain" id="PRO_5003449773" evidence="6">
    <location>
        <begin position="23"/>
        <end position="179"/>
    </location>
</feature>